<dbReference type="EMBL" id="JANUCP010000002">
    <property type="protein sequence ID" value="MCS3918715.1"/>
    <property type="molecule type" value="Genomic_DNA"/>
</dbReference>
<dbReference type="InterPro" id="IPR011042">
    <property type="entry name" value="6-blade_b-propeller_TolB-like"/>
</dbReference>
<dbReference type="PANTHER" id="PTHR36842">
    <property type="entry name" value="PROTEIN TOLB HOMOLOG"/>
    <property type="match status" value="1"/>
</dbReference>
<dbReference type="Proteomes" id="UP001204798">
    <property type="component" value="Unassembled WGS sequence"/>
</dbReference>
<gene>
    <name evidence="2" type="ORF">M2350_001115</name>
</gene>
<dbReference type="Gene3D" id="2.120.10.30">
    <property type="entry name" value="TolB, C-terminal domain"/>
    <property type="match status" value="3"/>
</dbReference>
<sequence>MFRFGIVLVASLLGIAITLSLVVRTQGQQPLLLPEESKHLSQLRQLTFEGTNAEAYWSPDGEWLVFQSTRPPYKADQIFVMRADGSWVRVVSTGKGRCTCAYFTPDGEGVIFATTHLAGPEPPQVPKLDIPRYVWGVFPSYEIYLRRLDTMELIRLTDNEGYDAEATICWKTGRIVFTSYRDGDLDLYSMKLDGSDLKRLTKTLGYEGGAFYSPDGKRIVFRAYLPKTSEEVDEYKSLLQLGVISPPTMELFVMDADGRNTKQITKLGGINFCPAWFPDGKRIIFSSNHHDPKNFDLFVINADGTGLKRITYHPAPDLFPHFSPDGKWLVWCSGRNAEQPRQLNVFRAAWRD</sequence>
<dbReference type="InterPro" id="IPR011659">
    <property type="entry name" value="WD40"/>
</dbReference>
<evidence type="ECO:0000313" key="2">
    <source>
        <dbReference type="EMBL" id="MCS3918715.1"/>
    </source>
</evidence>
<accession>A0ABT2EP99</accession>
<evidence type="ECO:0000256" key="1">
    <source>
        <dbReference type="ARBA" id="ARBA00009820"/>
    </source>
</evidence>
<comment type="similarity">
    <text evidence="1">Belongs to the TolB family.</text>
</comment>
<dbReference type="SUPFAM" id="SSF82171">
    <property type="entry name" value="DPP6 N-terminal domain-like"/>
    <property type="match status" value="1"/>
</dbReference>
<dbReference type="Pfam" id="PF07676">
    <property type="entry name" value="PD40"/>
    <property type="match status" value="5"/>
</dbReference>
<reference evidence="2 3" key="1">
    <citation type="submission" date="2022-08" db="EMBL/GenBank/DDBJ databases">
        <title>Bacterial and archaeal communities from various locations to study Microbial Dark Matter (Phase II).</title>
        <authorList>
            <person name="Stepanauskas R."/>
        </authorList>
    </citation>
    <scope>NUCLEOTIDE SEQUENCE [LARGE SCALE GENOMIC DNA]</scope>
    <source>
        <strain evidence="2 3">PD1</strain>
    </source>
</reference>
<protein>
    <submittedName>
        <fullName evidence="2">Tol biopolymer transport system component</fullName>
    </submittedName>
</protein>
<name>A0ABT2EP99_9BACT</name>
<evidence type="ECO:0000313" key="3">
    <source>
        <dbReference type="Proteomes" id="UP001204798"/>
    </source>
</evidence>
<proteinExistence type="inferred from homology"/>
<comment type="caution">
    <text evidence="2">The sequence shown here is derived from an EMBL/GenBank/DDBJ whole genome shotgun (WGS) entry which is preliminary data.</text>
</comment>
<keyword evidence="3" id="KW-1185">Reference proteome</keyword>
<dbReference type="RefSeq" id="WP_259094744.1">
    <property type="nucleotide sequence ID" value="NZ_CP130454.1"/>
</dbReference>
<dbReference type="PANTHER" id="PTHR36842:SF1">
    <property type="entry name" value="PROTEIN TOLB"/>
    <property type="match status" value="1"/>
</dbReference>
<organism evidence="2 3">
    <name type="scientific">Candidatus Fervidibacter sacchari</name>
    <dbReference type="NCBI Taxonomy" id="1448929"/>
    <lineage>
        <taxon>Bacteria</taxon>
        <taxon>Candidatus Fervidibacterota</taxon>
        <taxon>Candidatus Fervidibacter</taxon>
    </lineage>
</organism>